<dbReference type="InterPro" id="IPR042001">
    <property type="entry name" value="Sortase_F"/>
</dbReference>
<dbReference type="Pfam" id="PF04203">
    <property type="entry name" value="Sortase"/>
    <property type="match status" value="1"/>
</dbReference>
<dbReference type="GO" id="GO:0016787">
    <property type="term" value="F:hydrolase activity"/>
    <property type="evidence" value="ECO:0007669"/>
    <property type="project" value="UniProtKB-KW"/>
</dbReference>
<protein>
    <submittedName>
        <fullName evidence="3">Sortase family protein</fullName>
    </submittedName>
</protein>
<dbReference type="EMBL" id="VFML01000001">
    <property type="protein sequence ID" value="TQJ01878.1"/>
    <property type="molecule type" value="Genomic_DNA"/>
</dbReference>
<evidence type="ECO:0000256" key="2">
    <source>
        <dbReference type="SAM" id="MobiDB-lite"/>
    </source>
</evidence>
<keyword evidence="4" id="KW-1185">Reference proteome</keyword>
<evidence type="ECO:0000313" key="3">
    <source>
        <dbReference type="EMBL" id="TQJ01878.1"/>
    </source>
</evidence>
<evidence type="ECO:0000256" key="1">
    <source>
        <dbReference type="ARBA" id="ARBA00022801"/>
    </source>
</evidence>
<keyword evidence="1" id="KW-0378">Hydrolase</keyword>
<gene>
    <name evidence="3" type="ORF">FB471_1594</name>
</gene>
<dbReference type="OrthoDB" id="525039at2"/>
<reference evidence="3 4" key="1">
    <citation type="submission" date="2019-06" db="EMBL/GenBank/DDBJ databases">
        <title>Sequencing the genomes of 1000 actinobacteria strains.</title>
        <authorList>
            <person name="Klenk H.-P."/>
        </authorList>
    </citation>
    <scope>NUCLEOTIDE SEQUENCE [LARGE SCALE GENOMIC DNA]</scope>
    <source>
        <strain evidence="3 4">DSM 45679</strain>
    </source>
</reference>
<name>A0A542DFK5_AMYCI</name>
<dbReference type="Gene3D" id="2.40.260.10">
    <property type="entry name" value="Sortase"/>
    <property type="match status" value="1"/>
</dbReference>
<dbReference type="InterPro" id="IPR005754">
    <property type="entry name" value="Sortase"/>
</dbReference>
<dbReference type="CDD" id="cd05829">
    <property type="entry name" value="Sortase_F"/>
    <property type="match status" value="1"/>
</dbReference>
<accession>A0A542DFK5</accession>
<comment type="caution">
    <text evidence="3">The sequence shown here is derived from an EMBL/GenBank/DDBJ whole genome shotgun (WGS) entry which is preliminary data.</text>
</comment>
<dbReference type="InterPro" id="IPR023365">
    <property type="entry name" value="Sortase_dom-sf"/>
</dbReference>
<feature type="region of interest" description="Disordered" evidence="2">
    <location>
        <begin position="51"/>
        <end position="74"/>
    </location>
</feature>
<evidence type="ECO:0000313" key="4">
    <source>
        <dbReference type="Proteomes" id="UP000320876"/>
    </source>
</evidence>
<dbReference type="Proteomes" id="UP000320876">
    <property type="component" value="Unassembled WGS sequence"/>
</dbReference>
<sequence>MTSAGGKQRHDDIRRLTAVAAATVVALATVLAGINVLFDPADGRVDTAAVTQDEPTPGTQAVHGRSDNRPSALPPSAPAALTIPAIGVATSALIDLGFTHTGAIEIPGEARAVGWLSSTPTPGERGAAVFVGNAEFGYQSGAFFRLHELDRGDTITVDRRDGVTAVFTVYRVGSRPRHGDTAQLTRPSKAPEVRLTTCGGHFDDGTTGHAEDVVVYARLTATR</sequence>
<dbReference type="RefSeq" id="WP_141996676.1">
    <property type="nucleotide sequence ID" value="NZ_VFML01000001.1"/>
</dbReference>
<dbReference type="SUPFAM" id="SSF63817">
    <property type="entry name" value="Sortase"/>
    <property type="match status" value="1"/>
</dbReference>
<proteinExistence type="predicted"/>
<organism evidence="3 4">
    <name type="scientific">Amycolatopsis cihanbeyliensis</name>
    <dbReference type="NCBI Taxonomy" id="1128664"/>
    <lineage>
        <taxon>Bacteria</taxon>
        <taxon>Bacillati</taxon>
        <taxon>Actinomycetota</taxon>
        <taxon>Actinomycetes</taxon>
        <taxon>Pseudonocardiales</taxon>
        <taxon>Pseudonocardiaceae</taxon>
        <taxon>Amycolatopsis</taxon>
    </lineage>
</organism>
<dbReference type="AlphaFoldDB" id="A0A542DFK5"/>